<dbReference type="EMBL" id="GEDC01014240">
    <property type="protein sequence ID" value="JAS23058.1"/>
    <property type="molecule type" value="Transcribed_RNA"/>
</dbReference>
<dbReference type="InterPro" id="IPR016186">
    <property type="entry name" value="C-type_lectin-like/link_sf"/>
</dbReference>
<evidence type="ECO:0000259" key="1">
    <source>
        <dbReference type="PROSITE" id="PS50041"/>
    </source>
</evidence>
<sequence length="128" mass="14435">SIHGPDEERFIVTKIRESRDYSTNTIYWLGAQQDEGNQWHWTDGSLISYTAWITAHSKQTSSNHYCLSLQWTHSPSPILPSSMYWQPQECANVGGYICKKENQVSGSGLNLNGTVNGTEGRLTSPRFP</sequence>
<dbReference type="Gene3D" id="3.10.100.10">
    <property type="entry name" value="Mannose-Binding Protein A, subunit A"/>
    <property type="match status" value="1"/>
</dbReference>
<protein>
    <recommendedName>
        <fullName evidence="1">C-type lectin domain-containing protein</fullName>
    </recommendedName>
</protein>
<evidence type="ECO:0000313" key="2">
    <source>
        <dbReference type="EMBL" id="JAS23058.1"/>
    </source>
</evidence>
<dbReference type="PROSITE" id="PS50041">
    <property type="entry name" value="C_TYPE_LECTIN_2"/>
    <property type="match status" value="1"/>
</dbReference>
<accession>A0A1B6DBL2</accession>
<proteinExistence type="predicted"/>
<gene>
    <name evidence="2" type="ORF">g.44630</name>
</gene>
<dbReference type="AlphaFoldDB" id="A0A1B6DBL2"/>
<dbReference type="SUPFAM" id="SSF56436">
    <property type="entry name" value="C-type lectin-like"/>
    <property type="match status" value="1"/>
</dbReference>
<feature type="domain" description="C-type lectin" evidence="1">
    <location>
        <begin position="1"/>
        <end position="99"/>
    </location>
</feature>
<dbReference type="InterPro" id="IPR001304">
    <property type="entry name" value="C-type_lectin-like"/>
</dbReference>
<dbReference type="CDD" id="cd00037">
    <property type="entry name" value="CLECT"/>
    <property type="match status" value="1"/>
</dbReference>
<dbReference type="Pfam" id="PF00059">
    <property type="entry name" value="Lectin_C"/>
    <property type="match status" value="1"/>
</dbReference>
<reference evidence="2" key="1">
    <citation type="submission" date="2015-12" db="EMBL/GenBank/DDBJ databases">
        <title>De novo transcriptome assembly of four potential Pierce s Disease insect vectors from Arizona vineyards.</title>
        <authorList>
            <person name="Tassone E.E."/>
        </authorList>
    </citation>
    <scope>NUCLEOTIDE SEQUENCE</scope>
</reference>
<feature type="non-terminal residue" evidence="2">
    <location>
        <position position="1"/>
    </location>
</feature>
<dbReference type="InterPro" id="IPR016187">
    <property type="entry name" value="CTDL_fold"/>
</dbReference>
<name>A0A1B6DBL2_9HEMI</name>
<organism evidence="2">
    <name type="scientific">Clastoptera arizonana</name>
    <name type="common">Arizona spittle bug</name>
    <dbReference type="NCBI Taxonomy" id="38151"/>
    <lineage>
        <taxon>Eukaryota</taxon>
        <taxon>Metazoa</taxon>
        <taxon>Ecdysozoa</taxon>
        <taxon>Arthropoda</taxon>
        <taxon>Hexapoda</taxon>
        <taxon>Insecta</taxon>
        <taxon>Pterygota</taxon>
        <taxon>Neoptera</taxon>
        <taxon>Paraneoptera</taxon>
        <taxon>Hemiptera</taxon>
        <taxon>Auchenorrhyncha</taxon>
        <taxon>Cercopoidea</taxon>
        <taxon>Clastopteridae</taxon>
        <taxon>Clastoptera</taxon>
    </lineage>
</organism>
<feature type="non-terminal residue" evidence="2">
    <location>
        <position position="128"/>
    </location>
</feature>